<proteinExistence type="predicted"/>
<dbReference type="RefSeq" id="WP_190463568.1">
    <property type="nucleotide sequence ID" value="NZ_JACJPW010000013.1"/>
</dbReference>
<dbReference type="Proteomes" id="UP000641646">
    <property type="component" value="Unassembled WGS sequence"/>
</dbReference>
<reference evidence="1" key="1">
    <citation type="journal article" date="2015" name="ISME J.">
        <title>Draft Genome Sequence of Streptomyces incarnatus NRRL8089, which Produces the Nucleoside Antibiotic Sinefungin.</title>
        <authorList>
            <person name="Oshima K."/>
            <person name="Hattori M."/>
            <person name="Shimizu H."/>
            <person name="Fukuda K."/>
            <person name="Nemoto M."/>
            <person name="Inagaki K."/>
            <person name="Tamura T."/>
        </authorList>
    </citation>
    <scope>NUCLEOTIDE SEQUENCE</scope>
    <source>
        <strain evidence="1">FACHB-1375</strain>
    </source>
</reference>
<evidence type="ECO:0000313" key="2">
    <source>
        <dbReference type="Proteomes" id="UP000641646"/>
    </source>
</evidence>
<reference evidence="1" key="2">
    <citation type="submission" date="2020-08" db="EMBL/GenBank/DDBJ databases">
        <authorList>
            <person name="Chen M."/>
            <person name="Teng W."/>
            <person name="Zhao L."/>
            <person name="Hu C."/>
            <person name="Zhou Y."/>
            <person name="Han B."/>
            <person name="Song L."/>
            <person name="Shu W."/>
        </authorList>
    </citation>
    <scope>NUCLEOTIDE SEQUENCE</scope>
    <source>
        <strain evidence="1">FACHB-1375</strain>
    </source>
</reference>
<gene>
    <name evidence="1" type="ORF">H6G03_07230</name>
</gene>
<name>A0A926VBT7_9CYAN</name>
<sequence>MKTISKILAIIAFFSVIFLGVKLRSHPCKFQVTSGEAISVQSKKRIYNKIFNDQTCPPKKIFLSVPDNLKTETGKPITFKGNQSAPKITTIISVSNKSNRFFVGRIDQIRGQWVYTKYDTCLAWKWSVEKEEQVLHLSLEKNLDIYSEELEKIIFIVSIPFELIEKNPEIWVKPYTWNRVGGFYKQALRGNPELTEVLRSVEEDNPESSDIFYPGKEVSPSLASELNDIDKMGGVHYNRELEQNMVQLDAQGYQASPQSGYCAVPQDLVDPTEPNKCNTNSDK</sequence>
<dbReference type="EMBL" id="JACJPW010000013">
    <property type="protein sequence ID" value="MBD2180896.1"/>
    <property type="molecule type" value="Genomic_DNA"/>
</dbReference>
<comment type="caution">
    <text evidence="1">The sequence shown here is derived from an EMBL/GenBank/DDBJ whole genome shotgun (WGS) entry which is preliminary data.</text>
</comment>
<evidence type="ECO:0000313" key="1">
    <source>
        <dbReference type="EMBL" id="MBD2180896.1"/>
    </source>
</evidence>
<dbReference type="AlphaFoldDB" id="A0A926VBT7"/>
<keyword evidence="2" id="KW-1185">Reference proteome</keyword>
<protein>
    <submittedName>
        <fullName evidence="1">Uncharacterized protein</fullName>
    </submittedName>
</protein>
<accession>A0A926VBT7</accession>
<organism evidence="1 2">
    <name type="scientific">Aerosakkonema funiforme FACHB-1375</name>
    <dbReference type="NCBI Taxonomy" id="2949571"/>
    <lineage>
        <taxon>Bacteria</taxon>
        <taxon>Bacillati</taxon>
        <taxon>Cyanobacteriota</taxon>
        <taxon>Cyanophyceae</taxon>
        <taxon>Oscillatoriophycideae</taxon>
        <taxon>Aerosakkonematales</taxon>
        <taxon>Aerosakkonemataceae</taxon>
        <taxon>Aerosakkonema</taxon>
    </lineage>
</organism>